<reference evidence="1" key="1">
    <citation type="journal article" date="2023" name="G3 (Bethesda)">
        <title>Whole genome assembly and annotation of the endangered Caribbean coral Acropora cervicornis.</title>
        <authorList>
            <person name="Selwyn J.D."/>
            <person name="Vollmer S.V."/>
        </authorList>
    </citation>
    <scope>NUCLEOTIDE SEQUENCE</scope>
    <source>
        <strain evidence="1">K2</strain>
    </source>
</reference>
<sequence length="30" mass="3476">MSLPFVPDIIHNVMMTKYTYTAQQFDGTLL</sequence>
<dbReference type="Proteomes" id="UP001249851">
    <property type="component" value="Unassembled WGS sequence"/>
</dbReference>
<evidence type="ECO:0000313" key="2">
    <source>
        <dbReference type="Proteomes" id="UP001249851"/>
    </source>
</evidence>
<dbReference type="EMBL" id="JARQWQ010000019">
    <property type="protein sequence ID" value="KAK2565620.1"/>
    <property type="molecule type" value="Genomic_DNA"/>
</dbReference>
<keyword evidence="2" id="KW-1185">Reference proteome</keyword>
<evidence type="ECO:0000313" key="1">
    <source>
        <dbReference type="EMBL" id="KAK2565620.1"/>
    </source>
</evidence>
<organism evidence="1 2">
    <name type="scientific">Acropora cervicornis</name>
    <name type="common">Staghorn coral</name>
    <dbReference type="NCBI Taxonomy" id="6130"/>
    <lineage>
        <taxon>Eukaryota</taxon>
        <taxon>Metazoa</taxon>
        <taxon>Cnidaria</taxon>
        <taxon>Anthozoa</taxon>
        <taxon>Hexacorallia</taxon>
        <taxon>Scleractinia</taxon>
        <taxon>Astrocoeniina</taxon>
        <taxon>Acroporidae</taxon>
        <taxon>Acropora</taxon>
    </lineage>
</organism>
<proteinExistence type="predicted"/>
<dbReference type="AlphaFoldDB" id="A0AAD9QQS1"/>
<protein>
    <submittedName>
        <fullName evidence="1">Uncharacterized protein</fullName>
    </submittedName>
</protein>
<name>A0AAD9QQS1_ACRCE</name>
<accession>A0AAD9QQS1</accession>
<reference evidence="1" key="2">
    <citation type="journal article" date="2023" name="Science">
        <title>Genomic signatures of disease resistance in endangered staghorn corals.</title>
        <authorList>
            <person name="Vollmer S.V."/>
            <person name="Selwyn J.D."/>
            <person name="Despard B.A."/>
            <person name="Roesel C.L."/>
        </authorList>
    </citation>
    <scope>NUCLEOTIDE SEQUENCE</scope>
    <source>
        <strain evidence="1">K2</strain>
    </source>
</reference>
<gene>
    <name evidence="1" type="ORF">P5673_010748</name>
</gene>
<comment type="caution">
    <text evidence="1">The sequence shown here is derived from an EMBL/GenBank/DDBJ whole genome shotgun (WGS) entry which is preliminary data.</text>
</comment>